<keyword evidence="2 5" id="KW-0812">Transmembrane</keyword>
<dbReference type="AlphaFoldDB" id="A0A2T0B1L4"/>
<dbReference type="InterPro" id="IPR002797">
    <property type="entry name" value="Polysacc_synth"/>
</dbReference>
<dbReference type="OrthoDB" id="43925at2"/>
<keyword evidence="7" id="KW-1185">Reference proteome</keyword>
<comment type="caution">
    <text evidence="6">The sequence shown here is derived from an EMBL/GenBank/DDBJ whole genome shotgun (WGS) entry which is preliminary data.</text>
</comment>
<keyword evidence="4 5" id="KW-0472">Membrane</keyword>
<dbReference type="EMBL" id="PVXO01000064">
    <property type="protein sequence ID" value="PRR77438.1"/>
    <property type="molecule type" value="Genomic_DNA"/>
</dbReference>
<evidence type="ECO:0000256" key="5">
    <source>
        <dbReference type="SAM" id="Phobius"/>
    </source>
</evidence>
<feature type="transmembrane region" description="Helical" evidence="5">
    <location>
        <begin position="25"/>
        <end position="43"/>
    </location>
</feature>
<reference evidence="6 7" key="1">
    <citation type="submission" date="2018-03" db="EMBL/GenBank/DDBJ databases">
        <title>Genome sequence of Clostridium liquoris DSM 100320.</title>
        <authorList>
            <person name="Poehlein A."/>
            <person name="Daniel R."/>
        </authorList>
    </citation>
    <scope>NUCLEOTIDE SEQUENCE [LARGE SCALE GENOMIC DNA]</scope>
    <source>
        <strain evidence="6 7">DSM 100320</strain>
    </source>
</reference>
<evidence type="ECO:0000313" key="6">
    <source>
        <dbReference type="EMBL" id="PRR77438.1"/>
    </source>
</evidence>
<feature type="transmembrane region" description="Helical" evidence="5">
    <location>
        <begin position="55"/>
        <end position="75"/>
    </location>
</feature>
<dbReference type="Pfam" id="PF01943">
    <property type="entry name" value="Polysacc_synt"/>
    <property type="match status" value="1"/>
</dbReference>
<proteinExistence type="predicted"/>
<organism evidence="6 7">
    <name type="scientific">Clostridium liquoris</name>
    <dbReference type="NCBI Taxonomy" id="1289519"/>
    <lineage>
        <taxon>Bacteria</taxon>
        <taxon>Bacillati</taxon>
        <taxon>Bacillota</taxon>
        <taxon>Clostridia</taxon>
        <taxon>Eubacteriales</taxon>
        <taxon>Clostridiaceae</taxon>
        <taxon>Clostridium</taxon>
    </lineage>
</organism>
<evidence type="ECO:0000256" key="4">
    <source>
        <dbReference type="ARBA" id="ARBA00023136"/>
    </source>
</evidence>
<protein>
    <submittedName>
        <fullName evidence="6">Polysaccharide biosynthesis protein</fullName>
    </submittedName>
</protein>
<accession>A0A2T0B1L4</accession>
<evidence type="ECO:0000256" key="2">
    <source>
        <dbReference type="ARBA" id="ARBA00022692"/>
    </source>
</evidence>
<keyword evidence="3 5" id="KW-1133">Transmembrane helix</keyword>
<evidence type="ECO:0000313" key="7">
    <source>
        <dbReference type="Proteomes" id="UP000239706"/>
    </source>
</evidence>
<dbReference type="Proteomes" id="UP000239706">
    <property type="component" value="Unassembled WGS sequence"/>
</dbReference>
<evidence type="ECO:0000256" key="1">
    <source>
        <dbReference type="ARBA" id="ARBA00004141"/>
    </source>
</evidence>
<comment type="subcellular location">
    <subcellularLocation>
        <location evidence="1">Membrane</location>
        <topology evidence="1">Multi-pass membrane protein</topology>
    </subcellularLocation>
</comment>
<evidence type="ECO:0000256" key="3">
    <source>
        <dbReference type="ARBA" id="ARBA00022989"/>
    </source>
</evidence>
<gene>
    <name evidence="6" type="ORF">CLLI_23510</name>
</gene>
<dbReference type="GO" id="GO:0016020">
    <property type="term" value="C:membrane"/>
    <property type="evidence" value="ECO:0007669"/>
    <property type="project" value="UniProtKB-SubCell"/>
</dbReference>
<sequence length="94" mass="10351">MVTNDLSDFKVAAKKGLFHILGSNFINKVISFGIGIVLSRILSTKLFGTYTYAQTILNTFLLFQGLGAVSAILQYCSEIDNEEKKLSYVNSPPL</sequence>
<name>A0A2T0B1L4_9CLOT</name>
<dbReference type="RefSeq" id="WP_106064400.1">
    <property type="nucleotide sequence ID" value="NZ_PVXO01000064.1"/>
</dbReference>